<dbReference type="InterPro" id="IPR020846">
    <property type="entry name" value="MFS_dom"/>
</dbReference>
<dbReference type="PANTHER" id="PTHR48021:SF1">
    <property type="entry name" value="GH07001P-RELATED"/>
    <property type="match status" value="1"/>
</dbReference>
<organism evidence="10 11">
    <name type="scientific">Arctia plantaginis</name>
    <name type="common">Wood tiger moth</name>
    <name type="synonym">Phalaena plantaginis</name>
    <dbReference type="NCBI Taxonomy" id="874455"/>
    <lineage>
        <taxon>Eukaryota</taxon>
        <taxon>Metazoa</taxon>
        <taxon>Ecdysozoa</taxon>
        <taxon>Arthropoda</taxon>
        <taxon>Hexapoda</taxon>
        <taxon>Insecta</taxon>
        <taxon>Pterygota</taxon>
        <taxon>Neoptera</taxon>
        <taxon>Endopterygota</taxon>
        <taxon>Lepidoptera</taxon>
        <taxon>Glossata</taxon>
        <taxon>Ditrysia</taxon>
        <taxon>Noctuoidea</taxon>
        <taxon>Erebidae</taxon>
        <taxon>Arctiinae</taxon>
        <taxon>Arctia</taxon>
    </lineage>
</organism>
<dbReference type="Gene3D" id="1.20.1250.20">
    <property type="entry name" value="MFS general substrate transporter like domains"/>
    <property type="match status" value="1"/>
</dbReference>
<evidence type="ECO:0000256" key="4">
    <source>
        <dbReference type="ARBA" id="ARBA00022597"/>
    </source>
</evidence>
<name>A0A8S0YXU2_ARCPL</name>
<sequence length="476" mass="52596">MSNKTNRKVQYLSGVCAAYVFTFTGATLGWSSPAIPKFLNGEANVAITSTETSWVVSLHSAGALLGCYIGKVLNENVGRRRTLTGSAVPAVLGASIMIMTVTPWLMCIARFLMGSATGIIAVVTMIYVTEISDKEIRGSLGMTIQVMNNLGTLTVYSIGPFVSYTALNAIILSIPISYAILCSWIPESPYYHLKDGRIEAAKKVFLKLKGTTDEKLIEEEMSAIRIHVRESMENKTTFKELVTNIKYRKAIYIVLGLKLLQYMTGILVIQSYLEVIFRQTSFISGPICSIVYGFVQLAAGICATFLTRWVGRRTLMFTSCLGVSVAMTLVGLYFYLRDAVHVTPETLQAISWLPVTGIVAFNILYANGIGNLPYVMQAELFPVNVKGIASSSATMLACILGFIVTKCYQQVKDAFGDHVVFWFFALVGYTGLFFIYFFVPETKSKTLEEVQDDVQNRLEEEAFSSAMEREEIKSLS</sequence>
<evidence type="ECO:0000256" key="3">
    <source>
        <dbReference type="ARBA" id="ARBA00022475"/>
    </source>
</evidence>
<keyword evidence="5 8" id="KW-0812">Transmembrane</keyword>
<dbReference type="Pfam" id="PF00083">
    <property type="entry name" value="Sugar_tr"/>
    <property type="match status" value="1"/>
</dbReference>
<evidence type="ECO:0000256" key="7">
    <source>
        <dbReference type="ARBA" id="ARBA00023136"/>
    </source>
</evidence>
<protein>
    <recommendedName>
        <fullName evidence="9">Major facilitator superfamily (MFS) profile domain-containing protein</fullName>
    </recommendedName>
</protein>
<evidence type="ECO:0000313" key="10">
    <source>
        <dbReference type="EMBL" id="CAB3223947.1"/>
    </source>
</evidence>
<keyword evidence="3" id="KW-1003">Cell membrane</keyword>
<feature type="transmembrane region" description="Helical" evidence="8">
    <location>
        <begin position="387"/>
        <end position="404"/>
    </location>
</feature>
<dbReference type="GO" id="GO:0005886">
    <property type="term" value="C:plasma membrane"/>
    <property type="evidence" value="ECO:0007669"/>
    <property type="project" value="UniProtKB-SubCell"/>
</dbReference>
<evidence type="ECO:0000313" key="11">
    <source>
        <dbReference type="Proteomes" id="UP000494256"/>
    </source>
</evidence>
<dbReference type="FunFam" id="1.20.1250.20:FF:000218">
    <property type="entry name" value="facilitated trehalose transporter Tret1"/>
    <property type="match status" value="1"/>
</dbReference>
<gene>
    <name evidence="10" type="ORF">APLA_LOCUS1638</name>
</gene>
<evidence type="ECO:0000256" key="2">
    <source>
        <dbReference type="ARBA" id="ARBA00022448"/>
    </source>
</evidence>
<dbReference type="SUPFAM" id="SSF103473">
    <property type="entry name" value="MFS general substrate transporter"/>
    <property type="match status" value="1"/>
</dbReference>
<dbReference type="InterPro" id="IPR050549">
    <property type="entry name" value="MFS_Trehalose_Transporter"/>
</dbReference>
<dbReference type="Proteomes" id="UP000494256">
    <property type="component" value="Unassembled WGS sequence"/>
</dbReference>
<keyword evidence="6 8" id="KW-1133">Transmembrane helix</keyword>
<dbReference type="EMBL" id="CADEBD010000171">
    <property type="protein sequence ID" value="CAB3223947.1"/>
    <property type="molecule type" value="Genomic_DNA"/>
</dbReference>
<feature type="transmembrane region" description="Helical" evidence="8">
    <location>
        <begin position="52"/>
        <end position="70"/>
    </location>
</feature>
<keyword evidence="4" id="KW-0762">Sugar transport</keyword>
<dbReference type="PANTHER" id="PTHR48021">
    <property type="match status" value="1"/>
</dbReference>
<evidence type="ECO:0000256" key="6">
    <source>
        <dbReference type="ARBA" id="ARBA00022989"/>
    </source>
</evidence>
<accession>A0A8S0YXU2</accession>
<feature type="transmembrane region" description="Helical" evidence="8">
    <location>
        <begin position="140"/>
        <end position="159"/>
    </location>
</feature>
<evidence type="ECO:0000256" key="5">
    <source>
        <dbReference type="ARBA" id="ARBA00022692"/>
    </source>
</evidence>
<keyword evidence="2" id="KW-0813">Transport</keyword>
<dbReference type="GO" id="GO:0022857">
    <property type="term" value="F:transmembrane transporter activity"/>
    <property type="evidence" value="ECO:0007669"/>
    <property type="project" value="InterPro"/>
</dbReference>
<feature type="transmembrane region" description="Helical" evidence="8">
    <location>
        <begin position="347"/>
        <end position="366"/>
    </location>
</feature>
<feature type="transmembrane region" description="Helical" evidence="8">
    <location>
        <begin position="82"/>
        <end position="102"/>
    </location>
</feature>
<feature type="transmembrane region" description="Helical" evidence="8">
    <location>
        <begin position="250"/>
        <end position="270"/>
    </location>
</feature>
<evidence type="ECO:0000256" key="1">
    <source>
        <dbReference type="ARBA" id="ARBA00004651"/>
    </source>
</evidence>
<feature type="transmembrane region" description="Helical" evidence="8">
    <location>
        <begin position="108"/>
        <end position="128"/>
    </location>
</feature>
<evidence type="ECO:0000259" key="9">
    <source>
        <dbReference type="PROSITE" id="PS50850"/>
    </source>
</evidence>
<feature type="transmembrane region" description="Helical" evidence="8">
    <location>
        <begin position="419"/>
        <end position="439"/>
    </location>
</feature>
<dbReference type="AlphaFoldDB" id="A0A8S0YXU2"/>
<evidence type="ECO:0000256" key="8">
    <source>
        <dbReference type="SAM" id="Phobius"/>
    </source>
</evidence>
<reference evidence="10 11" key="1">
    <citation type="submission" date="2020-04" db="EMBL/GenBank/DDBJ databases">
        <authorList>
            <person name="Wallbank WR R."/>
            <person name="Pardo Diaz C."/>
            <person name="Kozak K."/>
            <person name="Martin S."/>
            <person name="Jiggins C."/>
            <person name="Moest M."/>
            <person name="Warren A I."/>
            <person name="Byers J.R.P. K."/>
            <person name="Montejo-Kovacevich G."/>
            <person name="Yen C E."/>
        </authorList>
    </citation>
    <scope>NUCLEOTIDE SEQUENCE [LARGE SCALE GENOMIC DNA]</scope>
</reference>
<dbReference type="InterPro" id="IPR005828">
    <property type="entry name" value="MFS_sugar_transport-like"/>
</dbReference>
<feature type="transmembrane region" description="Helical" evidence="8">
    <location>
        <begin position="165"/>
        <end position="185"/>
    </location>
</feature>
<feature type="transmembrane region" description="Helical" evidence="8">
    <location>
        <begin position="282"/>
        <end position="307"/>
    </location>
</feature>
<dbReference type="OrthoDB" id="1684102at2759"/>
<feature type="domain" description="Major facilitator superfamily (MFS) profile" evidence="9">
    <location>
        <begin position="10"/>
        <end position="443"/>
    </location>
</feature>
<dbReference type="PROSITE" id="PS50850">
    <property type="entry name" value="MFS"/>
    <property type="match status" value="1"/>
</dbReference>
<comment type="subcellular location">
    <subcellularLocation>
        <location evidence="1">Cell membrane</location>
        <topology evidence="1">Multi-pass membrane protein</topology>
    </subcellularLocation>
</comment>
<dbReference type="InterPro" id="IPR036259">
    <property type="entry name" value="MFS_trans_sf"/>
</dbReference>
<keyword evidence="7 8" id="KW-0472">Membrane</keyword>
<comment type="caution">
    <text evidence="10">The sequence shown here is derived from an EMBL/GenBank/DDBJ whole genome shotgun (WGS) entry which is preliminary data.</text>
</comment>
<proteinExistence type="predicted"/>
<feature type="transmembrane region" description="Helical" evidence="8">
    <location>
        <begin position="314"/>
        <end position="335"/>
    </location>
</feature>
<feature type="transmembrane region" description="Helical" evidence="8">
    <location>
        <begin position="12"/>
        <end position="32"/>
    </location>
</feature>